<dbReference type="EnsemblBacteria" id="BAG02485">
    <property type="protein sequence ID" value="BAG02485"/>
    <property type="gene ID" value="MAE_26630"/>
</dbReference>
<name>B0JII7_MICAN</name>
<accession>B0JII7</accession>
<proteinExistence type="predicted"/>
<reference evidence="1 2" key="1">
    <citation type="journal article" date="2007" name="DNA Res.">
        <title>Complete genomic structure of the bloom-forming toxic cyanobacterium Microcystis aeruginosa NIES-843.</title>
        <authorList>
            <person name="Kaneko T."/>
            <person name="Nakajima N."/>
            <person name="Okamoto S."/>
            <person name="Suzuki I."/>
            <person name="Tanabe Y."/>
            <person name="Tamaoki M."/>
            <person name="Nakamura Y."/>
            <person name="Kasai F."/>
            <person name="Watanabe A."/>
            <person name="Kawashima K."/>
            <person name="Kishida Y."/>
            <person name="Ono A."/>
            <person name="Shimizu Y."/>
            <person name="Takahashi C."/>
            <person name="Minami C."/>
            <person name="Fujishiro T."/>
            <person name="Kohara M."/>
            <person name="Katoh M."/>
            <person name="Nakazaki N."/>
            <person name="Nakayama S."/>
            <person name="Yamada M."/>
            <person name="Tabata S."/>
            <person name="Watanabe M.M."/>
        </authorList>
    </citation>
    <scope>NUCLEOTIDE SEQUENCE [LARGE SCALE GENOMIC DNA]</scope>
    <source>
        <strain evidence="2">NIES-843 / IAM M-247</strain>
    </source>
</reference>
<dbReference type="AlphaFoldDB" id="B0JII7"/>
<dbReference type="HOGENOM" id="CLU_2070408_0_0_3"/>
<evidence type="ECO:0000313" key="1">
    <source>
        <dbReference type="EMBL" id="BAG02485.1"/>
    </source>
</evidence>
<dbReference type="Proteomes" id="UP000001510">
    <property type="component" value="Chromosome"/>
</dbReference>
<gene>
    <name evidence="1" type="ordered locus">MAE_26630</name>
</gene>
<keyword evidence="2" id="KW-1185">Reference proteome</keyword>
<organism evidence="1 2">
    <name type="scientific">Microcystis aeruginosa (strain NIES-843 / IAM M-2473)</name>
    <dbReference type="NCBI Taxonomy" id="449447"/>
    <lineage>
        <taxon>Bacteria</taxon>
        <taxon>Bacillati</taxon>
        <taxon>Cyanobacteriota</taxon>
        <taxon>Cyanophyceae</taxon>
        <taxon>Oscillatoriophycideae</taxon>
        <taxon>Chroococcales</taxon>
        <taxon>Microcystaceae</taxon>
        <taxon>Microcystis</taxon>
    </lineage>
</organism>
<sequence length="118" mass="13171">MLPAVILQAVSWRINKGVRSRVNSVSGGAICKNSAIFCFSNSSRLLPAKFSPTVEGLKIFMVAVERLEVFSFKISRDKTKLITREVTPHRHCSGGKIEYLGGENCLDFCRLCRFIGLF</sequence>
<protein>
    <submittedName>
        <fullName evidence="1">Uncharacterized protein</fullName>
    </submittedName>
</protein>
<evidence type="ECO:0000313" key="2">
    <source>
        <dbReference type="Proteomes" id="UP000001510"/>
    </source>
</evidence>
<dbReference type="EMBL" id="AP009552">
    <property type="protein sequence ID" value="BAG02485.1"/>
    <property type="molecule type" value="Genomic_DNA"/>
</dbReference>
<dbReference type="KEGG" id="mar:MAE_26630"/>
<dbReference type="PaxDb" id="449447-MAE_26630"/>